<dbReference type="InterPro" id="IPR010828">
    <property type="entry name" value="Atf2/Sli1-like"/>
</dbReference>
<reference evidence="2" key="1">
    <citation type="journal article" date="2023" name="Mol. Phylogenet. Evol.">
        <title>Genome-scale phylogeny and comparative genomics of the fungal order Sordariales.</title>
        <authorList>
            <person name="Hensen N."/>
            <person name="Bonometti L."/>
            <person name="Westerberg I."/>
            <person name="Brannstrom I.O."/>
            <person name="Guillou S."/>
            <person name="Cros-Aarteil S."/>
            <person name="Calhoun S."/>
            <person name="Haridas S."/>
            <person name="Kuo A."/>
            <person name="Mondo S."/>
            <person name="Pangilinan J."/>
            <person name="Riley R."/>
            <person name="LaButti K."/>
            <person name="Andreopoulos B."/>
            <person name="Lipzen A."/>
            <person name="Chen C."/>
            <person name="Yan M."/>
            <person name="Daum C."/>
            <person name="Ng V."/>
            <person name="Clum A."/>
            <person name="Steindorff A."/>
            <person name="Ohm R.A."/>
            <person name="Martin F."/>
            <person name="Silar P."/>
            <person name="Natvig D.O."/>
            <person name="Lalanne C."/>
            <person name="Gautier V."/>
            <person name="Ament-Velasquez S.L."/>
            <person name="Kruys A."/>
            <person name="Hutchinson M.I."/>
            <person name="Powell A.J."/>
            <person name="Barry K."/>
            <person name="Miller A.N."/>
            <person name="Grigoriev I.V."/>
            <person name="Debuchy R."/>
            <person name="Gladieux P."/>
            <person name="Hiltunen Thoren M."/>
            <person name="Johannesson H."/>
        </authorList>
    </citation>
    <scope>NUCLEOTIDE SEQUENCE</scope>
    <source>
        <strain evidence="2">CBS 315.58</strain>
    </source>
</reference>
<name>A0AAN6XLU4_9PEZI</name>
<keyword evidence="3" id="KW-1185">Reference proteome</keyword>
<proteinExistence type="predicted"/>
<dbReference type="SUPFAM" id="SSF52777">
    <property type="entry name" value="CoA-dependent acyltransferases"/>
    <property type="match status" value="1"/>
</dbReference>
<dbReference type="InterPro" id="IPR023213">
    <property type="entry name" value="CAT-like_dom_sf"/>
</dbReference>
<organism evidence="2 3">
    <name type="scientific">Triangularia verruculosa</name>
    <dbReference type="NCBI Taxonomy" id="2587418"/>
    <lineage>
        <taxon>Eukaryota</taxon>
        <taxon>Fungi</taxon>
        <taxon>Dikarya</taxon>
        <taxon>Ascomycota</taxon>
        <taxon>Pezizomycotina</taxon>
        <taxon>Sordariomycetes</taxon>
        <taxon>Sordariomycetidae</taxon>
        <taxon>Sordariales</taxon>
        <taxon>Podosporaceae</taxon>
        <taxon>Triangularia</taxon>
    </lineage>
</organism>
<gene>
    <name evidence="2" type="ORF">QBC40DRAFT_275163</name>
</gene>
<evidence type="ECO:0000313" key="3">
    <source>
        <dbReference type="Proteomes" id="UP001303160"/>
    </source>
</evidence>
<evidence type="ECO:0008006" key="4">
    <source>
        <dbReference type="Google" id="ProtNLM"/>
    </source>
</evidence>
<dbReference type="GO" id="GO:0008080">
    <property type="term" value="F:N-acetyltransferase activity"/>
    <property type="evidence" value="ECO:0007669"/>
    <property type="project" value="TreeGrafter"/>
</dbReference>
<accession>A0AAN6XLU4</accession>
<dbReference type="AlphaFoldDB" id="A0AAN6XLU4"/>
<dbReference type="InterPro" id="IPR052058">
    <property type="entry name" value="Alcohol_O-acetyltransferase"/>
</dbReference>
<comment type="caution">
    <text evidence="2">The sequence shown here is derived from an EMBL/GenBank/DDBJ whole genome shotgun (WGS) entry which is preliminary data.</text>
</comment>
<sequence>MANRGNHDGTEETTVVLRKFGINETYQLAMYLLDQYRGTTLSCRYEIPPRLVPAESRTQLEEAVKVAVVDTIMKHPMLQVAIVDHTLKTPSWIQLPSLDLTQHIQWNYLPEHDDFEHTVQETFRTQLDGRFPDLSIKQPGWKITIIRQGNAPVMEVLLTWNHPQFDAMGAKVFHEDLIEMLNAQADAADKNNNEAAQERTGLLDGHILRLPQAPPLLPIPLESLTKLPVDLKFLVKALWEEIRPKFIERWDTSWAAWCPIRASPYKTQYRAFFLDNASMQAIQALCRKNQTTITGLLNGLALIAFSSHLDTAVASAFQSSNIVDHRRNLPPAPPEAPWVRSDRAVSNYVTQCLHKWDTELVARIRSKLPGPADTDTDATVSGEGGRNLLSADLQRELWAASARNRQEIVDKLKDPLRNDIVGLFQYVTDWQATMRGLAKRTRQFSWLVTNIGVLDGNGSGNGKASSSTTGGGGGGGDTKSDDRWSIGRAQFGLSAEVPAAAIEFSPVSVAGRGMCVAATWADCAVDVTLGESIMADLERWLAQLASQS</sequence>
<dbReference type="PANTHER" id="PTHR28037">
    <property type="entry name" value="ALCOHOL O-ACETYLTRANSFERASE 1-RELATED"/>
    <property type="match status" value="1"/>
</dbReference>
<dbReference type="Pfam" id="PF07247">
    <property type="entry name" value="AATase"/>
    <property type="match status" value="1"/>
</dbReference>
<protein>
    <recommendedName>
        <fullName evidence="4">Alcohol acetyltransferase</fullName>
    </recommendedName>
</protein>
<feature type="region of interest" description="Disordered" evidence="1">
    <location>
        <begin position="458"/>
        <end position="481"/>
    </location>
</feature>
<evidence type="ECO:0000256" key="1">
    <source>
        <dbReference type="SAM" id="MobiDB-lite"/>
    </source>
</evidence>
<dbReference type="PANTHER" id="PTHR28037:SF1">
    <property type="entry name" value="ALCOHOL O-ACETYLTRANSFERASE 1-RELATED"/>
    <property type="match status" value="1"/>
</dbReference>
<dbReference type="EMBL" id="MU863891">
    <property type="protein sequence ID" value="KAK4203178.1"/>
    <property type="molecule type" value="Genomic_DNA"/>
</dbReference>
<reference evidence="2" key="2">
    <citation type="submission" date="2023-05" db="EMBL/GenBank/DDBJ databases">
        <authorList>
            <consortium name="Lawrence Berkeley National Laboratory"/>
            <person name="Steindorff A."/>
            <person name="Hensen N."/>
            <person name="Bonometti L."/>
            <person name="Westerberg I."/>
            <person name="Brannstrom I.O."/>
            <person name="Guillou S."/>
            <person name="Cros-Aarteil S."/>
            <person name="Calhoun S."/>
            <person name="Haridas S."/>
            <person name="Kuo A."/>
            <person name="Mondo S."/>
            <person name="Pangilinan J."/>
            <person name="Riley R."/>
            <person name="Labutti K."/>
            <person name="Andreopoulos B."/>
            <person name="Lipzen A."/>
            <person name="Chen C."/>
            <person name="Yanf M."/>
            <person name="Daum C."/>
            <person name="Ng V."/>
            <person name="Clum A."/>
            <person name="Ohm R."/>
            <person name="Martin F."/>
            <person name="Silar P."/>
            <person name="Natvig D."/>
            <person name="Lalanne C."/>
            <person name="Gautier V."/>
            <person name="Ament-Velasquez S.L."/>
            <person name="Kruys A."/>
            <person name="Hutchinson M.I."/>
            <person name="Powell A.J."/>
            <person name="Barry K."/>
            <person name="Miller A.N."/>
            <person name="Grigoriev I.V."/>
            <person name="Debuchy R."/>
            <person name="Gladieux P."/>
            <person name="Thoren M.H."/>
            <person name="Johannesson H."/>
        </authorList>
    </citation>
    <scope>NUCLEOTIDE SEQUENCE</scope>
    <source>
        <strain evidence="2">CBS 315.58</strain>
    </source>
</reference>
<evidence type="ECO:0000313" key="2">
    <source>
        <dbReference type="EMBL" id="KAK4203178.1"/>
    </source>
</evidence>
<dbReference type="Gene3D" id="3.30.559.10">
    <property type="entry name" value="Chloramphenicol acetyltransferase-like domain"/>
    <property type="match status" value="1"/>
</dbReference>
<dbReference type="Proteomes" id="UP001303160">
    <property type="component" value="Unassembled WGS sequence"/>
</dbReference>